<feature type="active site" description="Proton acceptor" evidence="4">
    <location>
        <position position="208"/>
    </location>
</feature>
<dbReference type="EMBL" id="ARZY01000017">
    <property type="protein sequence ID" value="EWH09966.1"/>
    <property type="molecule type" value="Genomic_DNA"/>
</dbReference>
<evidence type="ECO:0000256" key="2">
    <source>
        <dbReference type="ARBA" id="ARBA00022963"/>
    </source>
</evidence>
<dbReference type="PANTHER" id="PTHR14226:SF57">
    <property type="entry name" value="BLR7027 PROTEIN"/>
    <property type="match status" value="1"/>
</dbReference>
<dbReference type="AlphaFoldDB" id="W7QDH8"/>
<evidence type="ECO:0000313" key="7">
    <source>
        <dbReference type="Proteomes" id="UP000019276"/>
    </source>
</evidence>
<keyword evidence="1 4" id="KW-0378">Hydrolase</keyword>
<dbReference type="InterPro" id="IPR002641">
    <property type="entry name" value="PNPLA_dom"/>
</dbReference>
<dbReference type="OrthoDB" id="9798773at2"/>
<dbReference type="RefSeq" id="WP_035014634.1">
    <property type="nucleotide sequence ID" value="NZ_ARZY01000017.1"/>
</dbReference>
<feature type="short sequence motif" description="GXSXG" evidence="4">
    <location>
        <begin position="45"/>
        <end position="49"/>
    </location>
</feature>
<evidence type="ECO:0000313" key="6">
    <source>
        <dbReference type="EMBL" id="EWH09966.1"/>
    </source>
</evidence>
<dbReference type="PROSITE" id="PS51635">
    <property type="entry name" value="PNPLA"/>
    <property type="match status" value="1"/>
</dbReference>
<name>W7QDH8_9ALTE</name>
<protein>
    <submittedName>
        <fullName evidence="6">Patatin</fullName>
    </submittedName>
</protein>
<evidence type="ECO:0000256" key="1">
    <source>
        <dbReference type="ARBA" id="ARBA00022801"/>
    </source>
</evidence>
<keyword evidence="3 4" id="KW-0443">Lipid metabolism</keyword>
<dbReference type="Proteomes" id="UP000019276">
    <property type="component" value="Unassembled WGS sequence"/>
</dbReference>
<dbReference type="PANTHER" id="PTHR14226">
    <property type="entry name" value="NEUROPATHY TARGET ESTERASE/SWISS CHEESE D.MELANOGASTER"/>
    <property type="match status" value="1"/>
</dbReference>
<dbReference type="InterPro" id="IPR016035">
    <property type="entry name" value="Acyl_Trfase/lysoPLipase"/>
</dbReference>
<keyword evidence="2 4" id="KW-0442">Lipid degradation</keyword>
<accession>W7QDH8</accession>
<dbReference type="PATRIC" id="fig|1328313.3.peg.2064"/>
<feature type="domain" description="PNPLA" evidence="5">
    <location>
        <begin position="9"/>
        <end position="221"/>
    </location>
</feature>
<dbReference type="eggNOG" id="COG1752">
    <property type="taxonomic scope" value="Bacteria"/>
</dbReference>
<dbReference type="Pfam" id="PF01734">
    <property type="entry name" value="Patatin"/>
    <property type="match status" value="1"/>
</dbReference>
<comment type="caution">
    <text evidence="6">The sequence shown here is derived from an EMBL/GenBank/DDBJ whole genome shotgun (WGS) entry which is preliminary data.</text>
</comment>
<evidence type="ECO:0000256" key="4">
    <source>
        <dbReference type="PROSITE-ProRule" id="PRU01161"/>
    </source>
</evidence>
<dbReference type="Gene3D" id="3.40.1090.10">
    <property type="entry name" value="Cytosolic phospholipase A2 catalytic domain"/>
    <property type="match status" value="1"/>
</dbReference>
<keyword evidence="7" id="KW-1185">Reference proteome</keyword>
<organism evidence="6 7">
    <name type="scientific">Catenovulum agarivorans DS-2</name>
    <dbReference type="NCBI Taxonomy" id="1328313"/>
    <lineage>
        <taxon>Bacteria</taxon>
        <taxon>Pseudomonadati</taxon>
        <taxon>Pseudomonadota</taxon>
        <taxon>Gammaproteobacteria</taxon>
        <taxon>Alteromonadales</taxon>
        <taxon>Alteromonadaceae</taxon>
        <taxon>Catenovulum</taxon>
    </lineage>
</organism>
<sequence>MADRSRFSLLLLGGGARAAYQVGVLKAIAGEVPRTHCTPFPVITGTSAGAINATALACYAPCFHLGVKKLEWVWKNFTTDMVYTSNFSTLYRNVVKNLTARNEHPTLKQTISWFDNSPLQALLTRLLDLDRIQRNIDRDQLRALAVTASSYHSGDSVCLFQSKDNIEPWIRAKRRGIHSPIKIEHLMASSAIPMVFPSVELHGEYFGDGSIHQLAPLSPSIHLGADKIFIIGMEQPKNRFTYQDEVAMPPTGGAIIGHLLDTIFTEALTSDIERMQRINQTLHFIPTESRKKCGLKPISVMQLNPSKNFNEIAARHYTSMPFSIRSILKILGINNNTAINSSLISYLLFEQAYCQELIDLGFEDASAKMEEIKAFLQL</sequence>
<dbReference type="GO" id="GO:0016787">
    <property type="term" value="F:hydrolase activity"/>
    <property type="evidence" value="ECO:0007669"/>
    <property type="project" value="UniProtKB-UniRule"/>
</dbReference>
<evidence type="ECO:0000256" key="3">
    <source>
        <dbReference type="ARBA" id="ARBA00023098"/>
    </source>
</evidence>
<comment type="caution">
    <text evidence="4">Lacks conserved residue(s) required for the propagation of feature annotation.</text>
</comment>
<dbReference type="GO" id="GO:0016042">
    <property type="term" value="P:lipid catabolic process"/>
    <property type="evidence" value="ECO:0007669"/>
    <property type="project" value="UniProtKB-UniRule"/>
</dbReference>
<reference evidence="6 7" key="1">
    <citation type="journal article" date="2014" name="Genome Announc.">
        <title>Draft Genome Sequence of the Agar-Degrading Bacterium Catenovulum sp. Strain DS-2, Isolated from Intestines of Haliotis diversicolor.</title>
        <authorList>
            <person name="Shan D."/>
            <person name="Li X."/>
            <person name="Gu Z."/>
            <person name="Wei G."/>
            <person name="Gao Z."/>
            <person name="Shao Z."/>
        </authorList>
    </citation>
    <scope>NUCLEOTIDE SEQUENCE [LARGE SCALE GENOMIC DNA]</scope>
    <source>
        <strain evidence="6 7">DS-2</strain>
    </source>
</reference>
<dbReference type="STRING" id="1328313.DS2_10077"/>
<dbReference type="SUPFAM" id="SSF52151">
    <property type="entry name" value="FabD/lysophospholipase-like"/>
    <property type="match status" value="1"/>
</dbReference>
<proteinExistence type="predicted"/>
<gene>
    <name evidence="6" type="ORF">DS2_10077</name>
</gene>
<dbReference type="InterPro" id="IPR050301">
    <property type="entry name" value="NTE"/>
</dbReference>
<feature type="active site" description="Nucleophile" evidence="4">
    <location>
        <position position="47"/>
    </location>
</feature>
<evidence type="ECO:0000259" key="5">
    <source>
        <dbReference type="PROSITE" id="PS51635"/>
    </source>
</evidence>